<dbReference type="PANTHER" id="PTHR14326:SF15">
    <property type="entry name" value="OS06G0130200 PROTEIN"/>
    <property type="match status" value="1"/>
</dbReference>
<feature type="compositionally biased region" description="Polar residues" evidence="1">
    <location>
        <begin position="185"/>
        <end position="201"/>
    </location>
</feature>
<protein>
    <submittedName>
        <fullName evidence="3">Cell cycle regulated microtubule associated protein</fullName>
    </submittedName>
</protein>
<gene>
    <name evidence="3" type="ORF">Fot_12850</name>
</gene>
<accession>A0ABD1W239</accession>
<dbReference type="Proteomes" id="UP001604277">
    <property type="component" value="Unassembled WGS sequence"/>
</dbReference>
<sequence length="545" mass="61344">MEEEFEDNDMNEDVEYSFTAYEIDLDYEFDAARFFDFSRAESTWEERQAELWFDTAGSYPPSPFMARLVRREEILAESVNTSSKPKDAETLNLLESELNIEADQEISAVDMDSRDGEGQDRGTSTSSQIVSVQNFWNLSQNLPTGLTFYNHMINNNHSKTQPKLSTKPSFQRTSTLMKPTVSQLAKQNIPHQAGDSRSNKSFIGKTEKKTANLCGIESQATKRQKLEGGHLRKVVGSEQQNSFVHKARIQVVGSEQQNSFVHKARIQDVTIGNTTQTKLRLTIPREPDLETANRAQRIRPKTSKEPDSVTSTVHRFKALPLNRKILEAPSLLLPKRSTPHLPEFQEFHLKTSERAMQHTSADSKFTVHHSDKLQALQKSSTTSTIKCGNRDSRRLNVSSASRQEGFEPSYCFKALPLNKKILSSRGDIGVSLNSKKETTVPMEFNFQTEKRFHHNPPIELFNKLSLASEILSITGSESTFPGPTCISAKDSKENRWGFIKQEHKMKQVVIKNMSILGGRQIQHGTYGGKSNIGPVSGISRSVGIC</sequence>
<dbReference type="InterPro" id="IPR027330">
    <property type="entry name" value="TPX2_central_dom"/>
</dbReference>
<evidence type="ECO:0000313" key="3">
    <source>
        <dbReference type="EMBL" id="KAL2543617.1"/>
    </source>
</evidence>
<feature type="domain" description="TPX2 central" evidence="2">
    <location>
        <begin position="279"/>
        <end position="446"/>
    </location>
</feature>
<keyword evidence="4" id="KW-1185">Reference proteome</keyword>
<feature type="region of interest" description="Disordered" evidence="1">
    <location>
        <begin position="185"/>
        <end position="206"/>
    </location>
</feature>
<name>A0ABD1W239_9LAMI</name>
<evidence type="ECO:0000259" key="2">
    <source>
        <dbReference type="Pfam" id="PF12214"/>
    </source>
</evidence>
<proteinExistence type="predicted"/>
<feature type="region of interest" description="Disordered" evidence="1">
    <location>
        <begin position="106"/>
        <end position="125"/>
    </location>
</feature>
<dbReference type="PANTHER" id="PTHR14326">
    <property type="entry name" value="TARGETING PROTEIN FOR XKLP2"/>
    <property type="match status" value="1"/>
</dbReference>
<evidence type="ECO:0000313" key="4">
    <source>
        <dbReference type="Proteomes" id="UP001604277"/>
    </source>
</evidence>
<organism evidence="3 4">
    <name type="scientific">Forsythia ovata</name>
    <dbReference type="NCBI Taxonomy" id="205694"/>
    <lineage>
        <taxon>Eukaryota</taxon>
        <taxon>Viridiplantae</taxon>
        <taxon>Streptophyta</taxon>
        <taxon>Embryophyta</taxon>
        <taxon>Tracheophyta</taxon>
        <taxon>Spermatophyta</taxon>
        <taxon>Magnoliopsida</taxon>
        <taxon>eudicotyledons</taxon>
        <taxon>Gunneridae</taxon>
        <taxon>Pentapetalae</taxon>
        <taxon>asterids</taxon>
        <taxon>lamiids</taxon>
        <taxon>Lamiales</taxon>
        <taxon>Oleaceae</taxon>
        <taxon>Forsythieae</taxon>
        <taxon>Forsythia</taxon>
    </lineage>
</organism>
<dbReference type="Pfam" id="PF12214">
    <property type="entry name" value="TPX2_importin"/>
    <property type="match status" value="1"/>
</dbReference>
<dbReference type="AlphaFoldDB" id="A0ABD1W239"/>
<evidence type="ECO:0000256" key="1">
    <source>
        <dbReference type="SAM" id="MobiDB-lite"/>
    </source>
</evidence>
<dbReference type="InterPro" id="IPR009675">
    <property type="entry name" value="TPX2_fam"/>
</dbReference>
<comment type="caution">
    <text evidence="3">The sequence shown here is derived from an EMBL/GenBank/DDBJ whole genome shotgun (WGS) entry which is preliminary data.</text>
</comment>
<feature type="compositionally biased region" description="Basic and acidic residues" evidence="1">
    <location>
        <begin position="111"/>
        <end position="120"/>
    </location>
</feature>
<dbReference type="EMBL" id="JBFOLJ010000004">
    <property type="protein sequence ID" value="KAL2543617.1"/>
    <property type="molecule type" value="Genomic_DNA"/>
</dbReference>
<reference evidence="4" key="1">
    <citation type="submission" date="2024-07" db="EMBL/GenBank/DDBJ databases">
        <title>Two chromosome-level genome assemblies of Korean endemic species Abeliophyllum distichum and Forsythia ovata (Oleaceae).</title>
        <authorList>
            <person name="Jang H."/>
        </authorList>
    </citation>
    <scope>NUCLEOTIDE SEQUENCE [LARGE SCALE GENOMIC DNA]</scope>
</reference>